<name>A0A1R1XZU9_9FUNG</name>
<proteinExistence type="predicted"/>
<dbReference type="Proteomes" id="UP000187429">
    <property type="component" value="Unassembled WGS sequence"/>
</dbReference>
<dbReference type="AlphaFoldDB" id="A0A1R1XZU9"/>
<keyword evidence="2" id="KW-1185">Reference proteome</keyword>
<sequence length="35" mass="4127">MKRILIPILMARSSHIFCRHEKNNPGTVINYTENE</sequence>
<evidence type="ECO:0000313" key="1">
    <source>
        <dbReference type="EMBL" id="OMJ20183.1"/>
    </source>
</evidence>
<accession>A0A1R1XZU9</accession>
<dbReference type="EMBL" id="LSSM01002826">
    <property type="protein sequence ID" value="OMJ20183.1"/>
    <property type="molecule type" value="Genomic_DNA"/>
</dbReference>
<comment type="caution">
    <text evidence="1">The sequence shown here is derived from an EMBL/GenBank/DDBJ whole genome shotgun (WGS) entry which is preliminary data.</text>
</comment>
<protein>
    <submittedName>
        <fullName evidence="1">Uncharacterized protein</fullName>
    </submittedName>
</protein>
<feature type="non-terminal residue" evidence="1">
    <location>
        <position position="35"/>
    </location>
</feature>
<gene>
    <name evidence="1" type="ORF">AYI69_g6319</name>
</gene>
<evidence type="ECO:0000313" key="2">
    <source>
        <dbReference type="Proteomes" id="UP000187429"/>
    </source>
</evidence>
<reference evidence="2" key="1">
    <citation type="submission" date="2017-01" db="EMBL/GenBank/DDBJ databases">
        <authorList>
            <person name="Wang Y."/>
            <person name="White M."/>
            <person name="Kvist S."/>
            <person name="Moncalvo J.-M."/>
        </authorList>
    </citation>
    <scope>NUCLEOTIDE SEQUENCE [LARGE SCALE GENOMIC DNA]</scope>
    <source>
        <strain evidence="2">ID-206-W2</strain>
    </source>
</reference>
<organism evidence="1 2">
    <name type="scientific">Smittium culicis</name>
    <dbReference type="NCBI Taxonomy" id="133412"/>
    <lineage>
        <taxon>Eukaryota</taxon>
        <taxon>Fungi</taxon>
        <taxon>Fungi incertae sedis</taxon>
        <taxon>Zoopagomycota</taxon>
        <taxon>Kickxellomycotina</taxon>
        <taxon>Harpellomycetes</taxon>
        <taxon>Harpellales</taxon>
        <taxon>Legeriomycetaceae</taxon>
        <taxon>Smittium</taxon>
    </lineage>
</organism>